<organism evidence="2 3">
    <name type="scientific">Nephila pilipes</name>
    <name type="common">Giant wood spider</name>
    <name type="synonym">Nephila maculata</name>
    <dbReference type="NCBI Taxonomy" id="299642"/>
    <lineage>
        <taxon>Eukaryota</taxon>
        <taxon>Metazoa</taxon>
        <taxon>Ecdysozoa</taxon>
        <taxon>Arthropoda</taxon>
        <taxon>Chelicerata</taxon>
        <taxon>Arachnida</taxon>
        <taxon>Araneae</taxon>
        <taxon>Araneomorphae</taxon>
        <taxon>Entelegynae</taxon>
        <taxon>Araneoidea</taxon>
        <taxon>Nephilidae</taxon>
        <taxon>Nephila</taxon>
    </lineage>
</organism>
<name>A0A8X6TWZ7_NEPPI</name>
<evidence type="ECO:0000313" key="2">
    <source>
        <dbReference type="EMBL" id="GFT65607.1"/>
    </source>
</evidence>
<reference evidence="2" key="1">
    <citation type="submission" date="2020-08" db="EMBL/GenBank/DDBJ databases">
        <title>Multicomponent nature underlies the extraordinary mechanical properties of spider dragline silk.</title>
        <authorList>
            <person name="Kono N."/>
            <person name="Nakamura H."/>
            <person name="Mori M."/>
            <person name="Yoshida Y."/>
            <person name="Ohtoshi R."/>
            <person name="Malay A.D."/>
            <person name="Moran D.A.P."/>
            <person name="Tomita M."/>
            <person name="Numata K."/>
            <person name="Arakawa K."/>
        </authorList>
    </citation>
    <scope>NUCLEOTIDE SEQUENCE</scope>
</reference>
<evidence type="ECO:0000313" key="3">
    <source>
        <dbReference type="Proteomes" id="UP000887013"/>
    </source>
</evidence>
<gene>
    <name evidence="2" type="ORF">NPIL_149351</name>
</gene>
<dbReference type="Proteomes" id="UP000887013">
    <property type="component" value="Unassembled WGS sequence"/>
</dbReference>
<protein>
    <submittedName>
        <fullName evidence="2">Uncharacterized protein</fullName>
    </submittedName>
</protein>
<sequence>MELNSCRKSRDSRLSFRDDLPKRPSSSGFILSVCVPLHFLSQTLVRREGKNKSHTAYPFSVPVGKRLIYCDHRSLNEKKIGKGLHSYLALSIPWWMILWPSSNYSLPRNE</sequence>
<feature type="compositionally biased region" description="Basic and acidic residues" evidence="1">
    <location>
        <begin position="8"/>
        <end position="22"/>
    </location>
</feature>
<keyword evidence="3" id="KW-1185">Reference proteome</keyword>
<accession>A0A8X6TWZ7</accession>
<evidence type="ECO:0000256" key="1">
    <source>
        <dbReference type="SAM" id="MobiDB-lite"/>
    </source>
</evidence>
<comment type="caution">
    <text evidence="2">The sequence shown here is derived from an EMBL/GenBank/DDBJ whole genome shotgun (WGS) entry which is preliminary data.</text>
</comment>
<proteinExistence type="predicted"/>
<dbReference type="EMBL" id="BMAW01115301">
    <property type="protein sequence ID" value="GFT65607.1"/>
    <property type="molecule type" value="Genomic_DNA"/>
</dbReference>
<dbReference type="AlphaFoldDB" id="A0A8X6TWZ7"/>
<feature type="region of interest" description="Disordered" evidence="1">
    <location>
        <begin position="1"/>
        <end position="27"/>
    </location>
</feature>